<evidence type="ECO:0000256" key="1">
    <source>
        <dbReference type="ARBA" id="ARBA00022729"/>
    </source>
</evidence>
<dbReference type="SMART" id="SM00237">
    <property type="entry name" value="Calx_beta"/>
    <property type="match status" value="1"/>
</dbReference>
<dbReference type="Gene3D" id="2.60.40.2030">
    <property type="match status" value="4"/>
</dbReference>
<dbReference type="InterPro" id="IPR025592">
    <property type="entry name" value="DUF4347"/>
</dbReference>
<dbReference type="EMBL" id="JAYGHT010000090">
    <property type="protein sequence ID" value="MEA5520712.1"/>
    <property type="molecule type" value="Genomic_DNA"/>
</dbReference>
<dbReference type="SUPFAM" id="SSF51120">
    <property type="entry name" value="beta-Roll"/>
    <property type="match status" value="1"/>
</dbReference>
<dbReference type="SUPFAM" id="SSF141072">
    <property type="entry name" value="CalX-like"/>
    <property type="match status" value="4"/>
</dbReference>
<dbReference type="PANTHER" id="PTHR11878:SF65">
    <property type="entry name" value="NA_CA-EXCHANGE PROTEIN, ISOFORM G"/>
    <property type="match status" value="1"/>
</dbReference>
<keyword evidence="8" id="KW-1185">Reference proteome</keyword>
<evidence type="ECO:0000256" key="5">
    <source>
        <dbReference type="SAM" id="MobiDB-lite"/>
    </source>
</evidence>
<name>A0ABU5U0J2_9CYAN</name>
<organism evidence="7 8">
    <name type="scientific">Limnoraphis robusta CCNP1315</name>
    <dbReference type="NCBI Taxonomy" id="3110306"/>
    <lineage>
        <taxon>Bacteria</taxon>
        <taxon>Bacillati</taxon>
        <taxon>Cyanobacteriota</taxon>
        <taxon>Cyanophyceae</taxon>
        <taxon>Oscillatoriophycideae</taxon>
        <taxon>Oscillatoriales</taxon>
        <taxon>Sirenicapillariaceae</taxon>
        <taxon>Limnoraphis</taxon>
    </lineage>
</organism>
<evidence type="ECO:0000256" key="4">
    <source>
        <dbReference type="ARBA" id="ARBA00023065"/>
    </source>
</evidence>
<dbReference type="InterPro" id="IPR001343">
    <property type="entry name" value="Hemolysn_Ca-bd"/>
</dbReference>
<dbReference type="Gene3D" id="2.150.10.10">
    <property type="entry name" value="Serralysin-like metalloprotease, C-terminal"/>
    <property type="match status" value="3"/>
</dbReference>
<dbReference type="RefSeq" id="WP_323275913.1">
    <property type="nucleotide sequence ID" value="NZ_JAYGHT010000090.1"/>
</dbReference>
<proteinExistence type="predicted"/>
<comment type="caution">
    <text evidence="7">The sequence shown here is derived from an EMBL/GenBank/DDBJ whole genome shotgun (WGS) entry which is preliminary data.</text>
</comment>
<dbReference type="InterPro" id="IPR051171">
    <property type="entry name" value="CaCA"/>
</dbReference>
<dbReference type="Pfam" id="PF03160">
    <property type="entry name" value="Calx-beta"/>
    <property type="match status" value="2"/>
</dbReference>
<dbReference type="Proteomes" id="UP001301728">
    <property type="component" value="Unassembled WGS sequence"/>
</dbReference>
<accession>A0ABU5U0J2</accession>
<evidence type="ECO:0000256" key="2">
    <source>
        <dbReference type="ARBA" id="ARBA00022737"/>
    </source>
</evidence>
<dbReference type="InterPro" id="IPR038081">
    <property type="entry name" value="CalX-like_sf"/>
</dbReference>
<keyword evidence="4" id="KW-0406">Ion transport</keyword>
<keyword evidence="2" id="KW-0677">Repeat</keyword>
<protein>
    <submittedName>
        <fullName evidence="7">DUF4347 domain-containing protein</fullName>
    </submittedName>
</protein>
<dbReference type="Pfam" id="PF00353">
    <property type="entry name" value="HemolysinCabind"/>
    <property type="match status" value="3"/>
</dbReference>
<dbReference type="Pfam" id="PF07676">
    <property type="entry name" value="PD40"/>
    <property type="match status" value="1"/>
</dbReference>
<keyword evidence="3" id="KW-0106">Calcium</keyword>
<feature type="domain" description="Calx-beta" evidence="6">
    <location>
        <begin position="2471"/>
        <end position="2572"/>
    </location>
</feature>
<evidence type="ECO:0000256" key="3">
    <source>
        <dbReference type="ARBA" id="ARBA00022837"/>
    </source>
</evidence>
<dbReference type="InterPro" id="IPR018511">
    <property type="entry name" value="Hemolysin-typ_Ca-bd_CS"/>
</dbReference>
<dbReference type="Pfam" id="PF14252">
    <property type="entry name" value="DUF4347"/>
    <property type="match status" value="1"/>
</dbReference>
<evidence type="ECO:0000313" key="8">
    <source>
        <dbReference type="Proteomes" id="UP001301728"/>
    </source>
</evidence>
<dbReference type="InterPro" id="IPR003644">
    <property type="entry name" value="Calx_beta"/>
</dbReference>
<evidence type="ECO:0000313" key="7">
    <source>
        <dbReference type="EMBL" id="MEA5520712.1"/>
    </source>
</evidence>
<gene>
    <name evidence="7" type="ORF">VB854_17365</name>
</gene>
<feature type="region of interest" description="Disordered" evidence="5">
    <location>
        <begin position="519"/>
        <end position="541"/>
    </location>
</feature>
<dbReference type="InterPro" id="IPR011049">
    <property type="entry name" value="Serralysin-like_metalloprot_C"/>
</dbReference>
<reference evidence="7 8" key="1">
    <citation type="submission" date="2023-12" db="EMBL/GenBank/DDBJ databases">
        <title>Baltic Sea Cyanobacteria.</title>
        <authorList>
            <person name="Delbaje E."/>
            <person name="Fewer D.P."/>
            <person name="Shishido T.K."/>
        </authorList>
    </citation>
    <scope>NUCLEOTIDE SEQUENCE [LARGE SCALE GENOMIC DNA]</scope>
    <source>
        <strain evidence="7 8">CCNP 1315</strain>
    </source>
</reference>
<dbReference type="SUPFAM" id="SSF82171">
    <property type="entry name" value="DPP6 N-terminal domain-like"/>
    <property type="match status" value="1"/>
</dbReference>
<dbReference type="PRINTS" id="PR00313">
    <property type="entry name" value="CABNDNGRPT"/>
</dbReference>
<keyword evidence="4" id="KW-0813">Transport</keyword>
<evidence type="ECO:0000259" key="6">
    <source>
        <dbReference type="SMART" id="SM00237"/>
    </source>
</evidence>
<sequence>MKVRSSQTLLVKDSLSIKKISQGMLVVFAADLFDIARLISGVRRGAKVLTLHPNRDAIEQITSAIKTAIDPVKSLHLVTHASANILHFVNLNLSLENLDQYRALLQQWNVSEILLYGCNLAQKSTDFIQYLHQLTGANIAASSTLVGCKNKGGNWELDIKIGNIISNIAFVEDVQKNYQSLFTIERVSVNSQGEQAAPDPQNSGSQDGIISPDSRFVAFESNANNLVSDDNNGVSDVFLRDRQTGITTRVSVNSFGQEGNDKSGAFSDAILPALTPDGRFVAFESKANNLAPGDNNAEEWDIFVRDRDADGNGIFDEENDTTTRVSINTNGVSGNGSSRNPVITPNGRFVAFESRADNLVARDDNQGAWDIFVHDRDPDGNGIFDEGNGRTVRMSVNGIGIQGNDDSFDPSISSDGRFMVFESDANNLVAGDTNGVRDLFLHDRDPDGNGIFDQGNSIITRISLGINGVEANNASFDPIFSGNNRFIAFESLASNLVEGDNNNALDIFVYDRQTGVTTRVSQDSNGMGGNQASSQPSLSDDGRLVGFSSRSSNFVLGDNNGVEDIFVHDRDPDGDGIFDQGNGLITRVSISDTGNEGNANSFQAVVSGDGNFVVFESFADNLVPGDTNGVSDVFISTIDPAITILPGINPIEDGQTNGIFEISINQPVPPEGLTINFNIAGDATNNLDYSFAAGNNITNLTANSLTIAAGATTATLEVIPVFDNISETDEKIEVSLQPGNGYALTTLNTASLIIGDRSLIVTNTNDSGVGSLRQVITTANQVAGTDIITFNIPQTDPGFNPNTGTFSIRPVSPLPSVTDAAILDATSQPGYTNTPLIEIDGSNISDLVSGLTITAGNSTVKGFVINRFAEGIRLITAGNNTIQGNYIGTDVTGNIDLGNTVDGIFLGGGTSGNLIGGTTPQTRNLISGNGRNGVQLDTSGDNIIQGNFIGTNISGTADLGNSGAGIGIFQEENNQVGGSLSGAGNLISGNDTNGIELNGFAAINNLIQGNWIGTTSNGNTPLGNSQSGILVLNNANNNTIGGIEAGNIIAFNNGDGVTVESGEGNAILSNSIFDNGLSFADIGIDLNNDGTSINDFGDADTGANTLQNYPGLLTATLEEESIQIQGILDSTPGSTFTIQFFANELLGASDRQGRTFLGETLATSNIPFTVSFDVELLADQRSITATATDINNNTSEFSTPITANTAPILDLDEDDSSGMTGNNYSTRFTEGRNPVAVADTDVEIEDADSENLASATVILTNPLNGQAESLAVNEELLPAGIRATAYNSVSGQLQLQGTASLVDYQTAISQIVYNNSILNPDLSDRIINISVNDGTSNSNIAETTISLVGTVQVSIAANTSPTEGEIGSFTVTLDEPINQPLIVEFDLNQSSAVNPEDYTLEAGTGITSVTPNTFTIEAGITTATLNVVTVDDDIFDPEETVIINLVESSNYLLTDNNTDVITITDNDTVGILLTPPVEAITSEDEDSINYQFVLFSQPTADVIINLENTNPSEGSLSAETITFTPENWNTPQTVTVNGVDDNIVDGDVNYIITPTVSSLDDNYNNFQLEDITLTNQDNDVVGITLTPPLEAITSEDEDSINYQFVLFSQPIADVIINLENTNPDEGSLSTETITFTSENWNIPQTVTVTGVDDNIVDGDIDYNIVTTVNSEDVNYNNFQLEDITLTNEDNDVIGIERIFPPQLITTENGDSIDFELVLFSQPIADVLVNLNSSNSNEGVVSPETITFTPENWNIPQTFTVTGVDDNIVDGDLEYTVTSNVISQDSNYNGFQLADITLTNLDNDVVGITLIPPVEAITTEDGDSVNYEFILNSQPTADVIINLENTNPDEGSLSAETLTFTPENWNNSQIVTVTGVDDDIVDGNINYSITPTVSSNDLTYNNFNLPDINLTNLDNDQVGIVVTPTNGLTTTEAGDIATFEIFLTSQPTAEVSFNLNSSNPNEGSLSISSVTFTPENWNISQIVIVTGVDDDIADGDLSYSIITDTAVSNDPNYNNINPEDVNLVNADNETPGITITPVNGLLTTEAGGSDSFEIFLNTEPVDDITIRISSSDITEGIVSTNAVTFTPDNWNIPQMVMVTGVDDNIDDDDILYTIITTPDITTTDPNYNRLNPADISVTNTDNDTAEIVVTPTSGLVTSEAGGSATFDVFLTSEPTANVILNLISSNTAEGILSRERLTFTPQNWQLTQRVTVTGVDDFIADGDINYSIITANAISSDGKYNGFNPEDIAVVNTDNETPGISISPTSGLVTSEAGETATFQVVLNTQPIDNVTLNLISDNSLEGVVFPPSLTFTPDNWLTPQIVTVTGVDDSLVDGDIEYRIITESAISNDPNYNNRNPENITVTNLDNDLPIVDLSVDLTTGEEANTTAITVTVSASANVDGEQTVNLDVSGIGITSNDYTLSNFQLTIPDGNNNASVTFQVLDDIVFEGNETATLTLSNPSEGILLGTATANITIIDNDIPPTVEFSQTDYQINEDGTIVGAEITINRTGDISQVSTVDVELTEGTATTGEYFDENFISVRFAANQRTATVDIPIIDDDLVEEDETFFLELVNPSVGTEIGTQNTATVEIIDNEVARIDISQTELSVTESGITDNYNLVLTTIPTEPVTIRFQTDNQIEPITTITFDETNWSIPQTIEIQAIDDNLVEERTHNSLITHVVTSEDQNYNGFILDDVNIEIAENDIVDVSIAPTNLTVSEEGETDSYSLVLTRQPELPVTIQFETNEQINPINPITFNSNNWNIPQTVTVEAIDDLIPEGDETIAISHEIVSEDENYRDLQVRTVNVEVLDNDVDAEIFVINTRNLTLTEGEATASYEIVLSSPPVLPVTIEFNTSDRLNSILAIEFDETNWNIPQIVTVVTTDDNIVQGDTTEIIRHTVRSSDRNFDGLEVANVNVNLADNDVAEVLITQTSNRTEVSEDGLTDTYRVVLNSQPTADVTVTITPDSQVDLGRGAETERNLIFTPQNWNEPQTVTVAAIDDDDVEADIHTSTINHAISSNDSNYNRNTPIRIDGRIQENLTVDIIENDEPLPPGEPGISLIQPVRRTDVIEGFGNDVYKIVLNSEPTANVEININPNSQLQTDKQTLTFTPFNWNISQTLTVTAVDDSLVEGSHIGTISHTVNSEDSRYDNLGIDQLSVNISDNDNIGQQQTFSEPVVISLSELDDTGVGSDFDDILFGNQGNDRLSGEGGFDLVYGQSGADALSGEVGDDVLFGGQGDDKMQGDAGNDIIYGDRGSDRLWGGEGNDQLFGDFGNDRLMGDLGADTLTGGLGNDAFVIGFGTGGNTVETADVIVDFTDTQDVIELISPLTFQQLNITSSSTGTVIQVQSTGEFLAVLLGVNPSQISEQDFV</sequence>
<dbReference type="PANTHER" id="PTHR11878">
    <property type="entry name" value="SODIUM/CALCIUM EXCHANGER"/>
    <property type="match status" value="1"/>
</dbReference>
<feature type="compositionally biased region" description="Polar residues" evidence="5">
    <location>
        <begin position="519"/>
        <end position="538"/>
    </location>
</feature>
<dbReference type="InterPro" id="IPR011659">
    <property type="entry name" value="WD40"/>
</dbReference>
<dbReference type="PROSITE" id="PS00330">
    <property type="entry name" value="HEMOLYSIN_CALCIUM"/>
    <property type="match status" value="1"/>
</dbReference>
<keyword evidence="1" id="KW-0732">Signal</keyword>